<dbReference type="EMBL" id="RBKV01000001">
    <property type="protein sequence ID" value="RKR96631.1"/>
    <property type="molecule type" value="Genomic_DNA"/>
</dbReference>
<organism evidence="1 2">
    <name type="scientific">Williamsia marianensis</name>
    <dbReference type="NCBI Taxonomy" id="85044"/>
    <lineage>
        <taxon>Bacteria</taxon>
        <taxon>Bacillati</taxon>
        <taxon>Actinomycetota</taxon>
        <taxon>Actinomycetes</taxon>
        <taxon>Mycobacteriales</taxon>
        <taxon>Nocardiaceae</taxon>
        <taxon>Williamsia</taxon>
    </lineage>
</organism>
<evidence type="ECO:0000313" key="2">
    <source>
        <dbReference type="Proteomes" id="UP000274762"/>
    </source>
</evidence>
<evidence type="ECO:0000313" key="1">
    <source>
        <dbReference type="EMBL" id="RKR96631.1"/>
    </source>
</evidence>
<name>A0A495K613_WILMA</name>
<proteinExistence type="predicted"/>
<dbReference type="AlphaFoldDB" id="A0A495K613"/>
<protein>
    <submittedName>
        <fullName evidence="1">Uncharacterized protein</fullName>
    </submittedName>
</protein>
<gene>
    <name evidence="1" type="ORF">DFJ75_3484</name>
</gene>
<dbReference type="RefSeq" id="WP_062795535.1">
    <property type="nucleotide sequence ID" value="NZ_CBCRXS010000003.1"/>
</dbReference>
<reference evidence="1 2" key="1">
    <citation type="submission" date="2018-10" db="EMBL/GenBank/DDBJ databases">
        <title>Sequencing the genomes of 1000 actinobacteria strains.</title>
        <authorList>
            <person name="Klenk H.-P."/>
        </authorList>
    </citation>
    <scope>NUCLEOTIDE SEQUENCE [LARGE SCALE GENOMIC DNA]</scope>
    <source>
        <strain evidence="1 2">DSM 44343</strain>
    </source>
</reference>
<sequence>MEELMHALCRATTTLPKPVIEWMVGTASPLLQPWCDLVRRRELTDQQAWDCLWRDDALIKSAMKIPGKWTANATSEDLAGSVALYLSRPDVPTGRITLLRTRLDADQLRRIDLLRAVTQLGGRDLVCREIVAEPPPGSTREEHVGPREIALIERYRTSAREAVVDREAKTRQAVAQIEREDGLIARAARARMMEPADQLQALRACLFGRGSVAARPEDADWVTVQYLLVLGRGASTYQHSDEGLGETLSVLRPILRAYIDQVYTWPRRWATERLLTFGEAGVVPLGYSIYADEGDYLNRRFGPSVRKYRALGALIKDNRDVPLRDLCDRVEAAVLARDRWIVNQSRKENRDGFDHE</sequence>
<dbReference type="OrthoDB" id="4577649at2"/>
<dbReference type="Proteomes" id="UP000274762">
    <property type="component" value="Unassembled WGS sequence"/>
</dbReference>
<comment type="caution">
    <text evidence="1">The sequence shown here is derived from an EMBL/GenBank/DDBJ whole genome shotgun (WGS) entry which is preliminary data.</text>
</comment>
<accession>A0A495K613</accession>